<dbReference type="Pfam" id="PF04268">
    <property type="entry name" value="SoxG"/>
    <property type="match status" value="1"/>
</dbReference>
<dbReference type="AlphaFoldDB" id="A0A917AQF8"/>
<dbReference type="InterPro" id="IPR027266">
    <property type="entry name" value="TrmE/GcvT-like"/>
</dbReference>
<reference evidence="1" key="1">
    <citation type="journal article" date="2014" name="Int. J. Syst. Evol. Microbiol.">
        <title>Complete genome sequence of Corynebacterium casei LMG S-19264T (=DSM 44701T), isolated from a smear-ripened cheese.</title>
        <authorList>
            <consortium name="US DOE Joint Genome Institute (JGI-PGF)"/>
            <person name="Walter F."/>
            <person name="Albersmeier A."/>
            <person name="Kalinowski J."/>
            <person name="Ruckert C."/>
        </authorList>
    </citation>
    <scope>NUCLEOTIDE SEQUENCE</scope>
    <source>
        <strain evidence="1">CGMCC 1.15388</strain>
    </source>
</reference>
<dbReference type="Gene3D" id="3.30.1360.120">
    <property type="entry name" value="Probable tRNA modification gtpase trme, domain 1"/>
    <property type="match status" value="1"/>
</dbReference>
<keyword evidence="2" id="KW-1185">Reference proteome</keyword>
<comment type="caution">
    <text evidence="1">The sequence shown here is derived from an EMBL/GenBank/DDBJ whole genome shotgun (WGS) entry which is preliminary data.</text>
</comment>
<dbReference type="InterPro" id="IPR007375">
    <property type="entry name" value="SoxG"/>
</dbReference>
<organism evidence="1 2">
    <name type="scientific">Nesterenkonia cremea</name>
    <dbReference type="NCBI Taxonomy" id="1882340"/>
    <lineage>
        <taxon>Bacteria</taxon>
        <taxon>Bacillati</taxon>
        <taxon>Actinomycetota</taxon>
        <taxon>Actinomycetes</taxon>
        <taxon>Micrococcales</taxon>
        <taxon>Micrococcaceae</taxon>
        <taxon>Nesterenkonia</taxon>
    </lineage>
</organism>
<dbReference type="InterPro" id="IPR006280">
    <property type="entry name" value="SoxG_het"/>
</dbReference>
<evidence type="ECO:0000313" key="2">
    <source>
        <dbReference type="Proteomes" id="UP000633136"/>
    </source>
</evidence>
<dbReference type="SUPFAM" id="SSF103025">
    <property type="entry name" value="Folate-binding domain"/>
    <property type="match status" value="1"/>
</dbReference>
<dbReference type="RefSeq" id="WP_188683901.1">
    <property type="nucleotide sequence ID" value="NZ_BMIS01000004.1"/>
</dbReference>
<dbReference type="GO" id="GO:1901053">
    <property type="term" value="P:sarcosine catabolic process"/>
    <property type="evidence" value="ECO:0007669"/>
    <property type="project" value="InterPro"/>
</dbReference>
<sequence length="206" mass="21975">MAETTADPIRFSAGPAQLRRSPLEHLAPALATTEHSLGVALREIPFTIQIGLRAAPGSAAHEALAEATGVGLPMRTSEVAGDPGSVAVLWLGPDEFLLIGPEDGQPLLKDLRRGLGDLPGQVVDLSANRTIIAVEGEQARDLLEKGVPVDLHPRSFGPGQAVTTLLGPVPVLLWQTGEQSYRVLPRASFADYTARWLLDAAREHHR</sequence>
<proteinExistence type="predicted"/>
<gene>
    <name evidence="1" type="primary">soxG</name>
    <name evidence="1" type="ORF">GCM10011401_13100</name>
</gene>
<protein>
    <submittedName>
        <fullName evidence="1">Sarcosine oxidase subunit gamma</fullName>
    </submittedName>
</protein>
<dbReference type="Proteomes" id="UP000633136">
    <property type="component" value="Unassembled WGS sequence"/>
</dbReference>
<dbReference type="GO" id="GO:0008115">
    <property type="term" value="F:sarcosine oxidase activity"/>
    <property type="evidence" value="ECO:0007669"/>
    <property type="project" value="InterPro"/>
</dbReference>
<name>A0A917AQF8_9MICC</name>
<dbReference type="Gene3D" id="3.30.70.1520">
    <property type="entry name" value="Heterotetrameric sarcosine oxidase"/>
    <property type="match status" value="1"/>
</dbReference>
<reference evidence="1" key="2">
    <citation type="submission" date="2020-09" db="EMBL/GenBank/DDBJ databases">
        <authorList>
            <person name="Sun Q."/>
            <person name="Zhou Y."/>
        </authorList>
    </citation>
    <scope>NUCLEOTIDE SEQUENCE</scope>
    <source>
        <strain evidence="1">CGMCC 1.15388</strain>
    </source>
</reference>
<dbReference type="EMBL" id="BMIS01000004">
    <property type="protein sequence ID" value="GGE67142.1"/>
    <property type="molecule type" value="Genomic_DNA"/>
</dbReference>
<evidence type="ECO:0000313" key="1">
    <source>
        <dbReference type="EMBL" id="GGE67142.1"/>
    </source>
</evidence>
<accession>A0A917AQF8</accession>
<dbReference type="NCBIfam" id="TIGR01375">
    <property type="entry name" value="soxG"/>
    <property type="match status" value="1"/>
</dbReference>